<feature type="transmembrane region" description="Helical" evidence="6">
    <location>
        <begin position="344"/>
        <end position="365"/>
    </location>
</feature>
<evidence type="ECO:0000313" key="8">
    <source>
        <dbReference type="EMBL" id="GAA0174104.1"/>
    </source>
</evidence>
<feature type="domain" description="Amino acid transporter transmembrane" evidence="7">
    <location>
        <begin position="3"/>
        <end position="364"/>
    </location>
</feature>
<protein>
    <recommendedName>
        <fullName evidence="7">Amino acid transporter transmembrane domain-containing protein</fullName>
    </recommendedName>
</protein>
<evidence type="ECO:0000256" key="3">
    <source>
        <dbReference type="ARBA" id="ARBA00022970"/>
    </source>
</evidence>
<dbReference type="EMBL" id="BAABME010026549">
    <property type="protein sequence ID" value="GAA0174104.1"/>
    <property type="molecule type" value="Genomic_DNA"/>
</dbReference>
<evidence type="ECO:0000256" key="5">
    <source>
        <dbReference type="ARBA" id="ARBA00023136"/>
    </source>
</evidence>
<dbReference type="Proteomes" id="UP001454036">
    <property type="component" value="Unassembled WGS sequence"/>
</dbReference>
<comment type="caution">
    <text evidence="8">The sequence shown here is derived from an EMBL/GenBank/DDBJ whole genome shotgun (WGS) entry which is preliminary data.</text>
</comment>
<dbReference type="GO" id="GO:0015179">
    <property type="term" value="F:L-amino acid transmembrane transporter activity"/>
    <property type="evidence" value="ECO:0007669"/>
    <property type="project" value="TreeGrafter"/>
</dbReference>
<feature type="transmembrane region" description="Helical" evidence="6">
    <location>
        <begin position="132"/>
        <end position="156"/>
    </location>
</feature>
<feature type="transmembrane region" description="Helical" evidence="6">
    <location>
        <begin position="20"/>
        <end position="39"/>
    </location>
</feature>
<keyword evidence="4 6" id="KW-1133">Transmembrane helix</keyword>
<reference evidence="8 9" key="1">
    <citation type="submission" date="2024-01" db="EMBL/GenBank/DDBJ databases">
        <title>The complete chloroplast genome sequence of Lithospermum erythrorhizon: insights into the phylogenetic relationship among Boraginaceae species and the maternal lineages of purple gromwells.</title>
        <authorList>
            <person name="Okada T."/>
            <person name="Watanabe K."/>
        </authorList>
    </citation>
    <scope>NUCLEOTIDE SEQUENCE [LARGE SCALE GENOMIC DNA]</scope>
</reference>
<keyword evidence="5 6" id="KW-0472">Membrane</keyword>
<evidence type="ECO:0000313" key="9">
    <source>
        <dbReference type="Proteomes" id="UP001454036"/>
    </source>
</evidence>
<sequence length="375" mass="41316">MLAGVGILSFPYAISQGGWISLSIFLFVATLCCYTGLLLQRCMDSNLLIKTYPDIGEVTFGRKGRTCFSTFIYLELYLVAVEFLILEGDNLHKLFPNVSLHVYGHNVGGKQVFILLTGLLILPTTWLRNLGLLAYISAGGVVACVVLVCSVLWVGIFDGVGFHEKGVLWQWSGLPTTTSLFTFCYGGHAIFPTLYTSMKDKSKFSKVLLVCFFLTTVFYGSMGIFGYLMYGRHVMSQITLNLPINYISSKILVNPITKYALVVSPIAKALEDKFSFNESGSIIRILLRTCLVVSTISVALVVPFFMHVMAFIGASVSVAVATLFPCMCYLKLNKSSRRFGIELIINVTILIFGICIAISGTYTSLRDIISNVQLS</sequence>
<evidence type="ECO:0000256" key="1">
    <source>
        <dbReference type="ARBA" id="ARBA00004141"/>
    </source>
</evidence>
<dbReference type="GO" id="GO:0005774">
    <property type="term" value="C:vacuolar membrane"/>
    <property type="evidence" value="ECO:0007669"/>
    <property type="project" value="TreeGrafter"/>
</dbReference>
<keyword evidence="2 6" id="KW-0812">Transmembrane</keyword>
<evidence type="ECO:0000259" key="7">
    <source>
        <dbReference type="Pfam" id="PF01490"/>
    </source>
</evidence>
<keyword evidence="9" id="KW-1185">Reference proteome</keyword>
<dbReference type="AlphaFoldDB" id="A0AAV3RCH2"/>
<keyword evidence="3" id="KW-0029">Amino-acid transport</keyword>
<keyword evidence="3" id="KW-0813">Transport</keyword>
<dbReference type="PANTHER" id="PTHR22950:SF698">
    <property type="entry name" value="AMINO ACID TRANSPORTER TRANSMEMBRANE DOMAIN-CONTAINING PROTEIN"/>
    <property type="match status" value="1"/>
</dbReference>
<proteinExistence type="predicted"/>
<dbReference type="PANTHER" id="PTHR22950">
    <property type="entry name" value="AMINO ACID TRANSPORTER"/>
    <property type="match status" value="1"/>
</dbReference>
<comment type="subcellular location">
    <subcellularLocation>
        <location evidence="1">Membrane</location>
        <topology evidence="1">Multi-pass membrane protein</topology>
    </subcellularLocation>
</comment>
<accession>A0AAV3RCH2</accession>
<feature type="transmembrane region" description="Helical" evidence="6">
    <location>
        <begin position="207"/>
        <end position="231"/>
    </location>
</feature>
<evidence type="ECO:0000256" key="4">
    <source>
        <dbReference type="ARBA" id="ARBA00022989"/>
    </source>
</evidence>
<gene>
    <name evidence="8" type="ORF">LIER_41661</name>
</gene>
<dbReference type="Pfam" id="PF01490">
    <property type="entry name" value="Aa_trans"/>
    <property type="match status" value="1"/>
</dbReference>
<evidence type="ECO:0000256" key="6">
    <source>
        <dbReference type="SAM" id="Phobius"/>
    </source>
</evidence>
<evidence type="ECO:0000256" key="2">
    <source>
        <dbReference type="ARBA" id="ARBA00022692"/>
    </source>
</evidence>
<feature type="transmembrane region" description="Helical" evidence="6">
    <location>
        <begin position="308"/>
        <end position="332"/>
    </location>
</feature>
<name>A0AAV3RCH2_LITER</name>
<feature type="transmembrane region" description="Helical" evidence="6">
    <location>
        <begin position="176"/>
        <end position="195"/>
    </location>
</feature>
<organism evidence="8 9">
    <name type="scientific">Lithospermum erythrorhizon</name>
    <name type="common">Purple gromwell</name>
    <name type="synonym">Lithospermum officinale var. erythrorhizon</name>
    <dbReference type="NCBI Taxonomy" id="34254"/>
    <lineage>
        <taxon>Eukaryota</taxon>
        <taxon>Viridiplantae</taxon>
        <taxon>Streptophyta</taxon>
        <taxon>Embryophyta</taxon>
        <taxon>Tracheophyta</taxon>
        <taxon>Spermatophyta</taxon>
        <taxon>Magnoliopsida</taxon>
        <taxon>eudicotyledons</taxon>
        <taxon>Gunneridae</taxon>
        <taxon>Pentapetalae</taxon>
        <taxon>asterids</taxon>
        <taxon>lamiids</taxon>
        <taxon>Boraginales</taxon>
        <taxon>Boraginaceae</taxon>
        <taxon>Boraginoideae</taxon>
        <taxon>Lithospermeae</taxon>
        <taxon>Lithospermum</taxon>
    </lineage>
</organism>
<dbReference type="InterPro" id="IPR013057">
    <property type="entry name" value="AA_transpt_TM"/>
</dbReference>
<feature type="transmembrane region" description="Helical" evidence="6">
    <location>
        <begin position="70"/>
        <end position="88"/>
    </location>
</feature>
<feature type="transmembrane region" description="Helical" evidence="6">
    <location>
        <begin position="108"/>
        <end position="127"/>
    </location>
</feature>